<feature type="transmembrane region" description="Helical" evidence="2">
    <location>
        <begin position="91"/>
        <end position="119"/>
    </location>
</feature>
<feature type="non-terminal residue" evidence="3">
    <location>
        <position position="190"/>
    </location>
</feature>
<evidence type="ECO:0000313" key="4">
    <source>
        <dbReference type="Proteomes" id="UP000626109"/>
    </source>
</evidence>
<evidence type="ECO:0000256" key="2">
    <source>
        <dbReference type="SAM" id="Phobius"/>
    </source>
</evidence>
<dbReference type="Proteomes" id="UP000626109">
    <property type="component" value="Unassembled WGS sequence"/>
</dbReference>
<protein>
    <submittedName>
        <fullName evidence="3">Uncharacterized protein</fullName>
    </submittedName>
</protein>
<reference evidence="3" key="1">
    <citation type="submission" date="2021-02" db="EMBL/GenBank/DDBJ databases">
        <authorList>
            <person name="Dougan E. K."/>
            <person name="Rhodes N."/>
            <person name="Thang M."/>
            <person name="Chan C."/>
        </authorList>
    </citation>
    <scope>NUCLEOTIDE SEQUENCE</scope>
</reference>
<sequence>MTPRPSTETSLPKRCTEEPSKSASLKPLLRLWKSRLPVIVVPVLAGLQQLPQDRASPPPSEEWSSILCQSALLLGIAGFTGYHGLPFSVTWWIVLLVAFALETNLLLGVATVLSLSILLSWYGLRFLHPQAVTALWGGSPGFSGETFAARAGWQVWDLFVHGVPAIMVLYWHGPSFGLATSPGFGTVSLL</sequence>
<evidence type="ECO:0000313" key="3">
    <source>
        <dbReference type="EMBL" id="CAE8658047.1"/>
    </source>
</evidence>
<accession>A0A813IY94</accession>
<feature type="compositionally biased region" description="Polar residues" evidence="1">
    <location>
        <begin position="1"/>
        <end position="10"/>
    </location>
</feature>
<name>A0A813IY94_POLGL</name>
<proteinExistence type="predicted"/>
<keyword evidence="2" id="KW-0812">Transmembrane</keyword>
<comment type="caution">
    <text evidence="3">The sequence shown here is derived from an EMBL/GenBank/DDBJ whole genome shotgun (WGS) entry which is preliminary data.</text>
</comment>
<dbReference type="EMBL" id="CAJNNW010015703">
    <property type="protein sequence ID" value="CAE8658047.1"/>
    <property type="molecule type" value="Genomic_DNA"/>
</dbReference>
<feature type="transmembrane region" description="Helical" evidence="2">
    <location>
        <begin position="63"/>
        <end position="85"/>
    </location>
</feature>
<dbReference type="AlphaFoldDB" id="A0A813IY94"/>
<feature type="region of interest" description="Disordered" evidence="1">
    <location>
        <begin position="1"/>
        <end position="21"/>
    </location>
</feature>
<keyword evidence="2" id="KW-1133">Transmembrane helix</keyword>
<evidence type="ECO:0000256" key="1">
    <source>
        <dbReference type="SAM" id="MobiDB-lite"/>
    </source>
</evidence>
<gene>
    <name evidence="3" type="ORF">PGLA2088_LOCUS13220</name>
</gene>
<organism evidence="3 4">
    <name type="scientific">Polarella glacialis</name>
    <name type="common">Dinoflagellate</name>
    <dbReference type="NCBI Taxonomy" id="89957"/>
    <lineage>
        <taxon>Eukaryota</taxon>
        <taxon>Sar</taxon>
        <taxon>Alveolata</taxon>
        <taxon>Dinophyceae</taxon>
        <taxon>Suessiales</taxon>
        <taxon>Suessiaceae</taxon>
        <taxon>Polarella</taxon>
    </lineage>
</organism>
<keyword evidence="2" id="KW-0472">Membrane</keyword>